<feature type="transmembrane region" description="Helical" evidence="8">
    <location>
        <begin position="89"/>
        <end position="108"/>
    </location>
</feature>
<dbReference type="AlphaFoldDB" id="A0A8J5TUV4"/>
<evidence type="ECO:0000256" key="8">
    <source>
        <dbReference type="RuleBase" id="RU363058"/>
    </source>
</evidence>
<evidence type="ECO:0000256" key="4">
    <source>
        <dbReference type="ARBA" id="ARBA00022592"/>
    </source>
</evidence>
<evidence type="ECO:0000256" key="5">
    <source>
        <dbReference type="ARBA" id="ARBA00022692"/>
    </source>
</evidence>
<protein>
    <recommendedName>
        <fullName evidence="8">Phosphate transporter</fullName>
    </recommendedName>
</protein>
<proteinExistence type="inferred from homology"/>
<feature type="transmembrane region" description="Helical" evidence="8">
    <location>
        <begin position="380"/>
        <end position="404"/>
    </location>
</feature>
<comment type="subcellular location">
    <subcellularLocation>
        <location evidence="1 8">Membrane</location>
        <topology evidence="1 8">Multi-pass membrane protein</topology>
    </subcellularLocation>
</comment>
<evidence type="ECO:0000256" key="9">
    <source>
        <dbReference type="SAM" id="MobiDB-lite"/>
    </source>
</evidence>
<dbReference type="PANTHER" id="PTHR11101:SF80">
    <property type="entry name" value="PHOSPHATE TRANSPORTER"/>
    <property type="match status" value="1"/>
</dbReference>
<dbReference type="GO" id="GO:0035435">
    <property type="term" value="P:phosphate ion transmembrane transport"/>
    <property type="evidence" value="ECO:0007669"/>
    <property type="project" value="TreeGrafter"/>
</dbReference>
<dbReference type="GO" id="GO:0016020">
    <property type="term" value="C:membrane"/>
    <property type="evidence" value="ECO:0007669"/>
    <property type="project" value="UniProtKB-SubCell"/>
</dbReference>
<comment type="function">
    <text evidence="8">Sodium-phosphate symporter.</text>
</comment>
<dbReference type="InterPro" id="IPR001204">
    <property type="entry name" value="Phos_transporter"/>
</dbReference>
<comment type="similarity">
    <text evidence="2 8">Belongs to the inorganic phosphate transporter (PiT) (TC 2.A.20) family.</text>
</comment>
<dbReference type="EMBL" id="JAHLQT010001931">
    <property type="protein sequence ID" value="KAG7177527.1"/>
    <property type="molecule type" value="Genomic_DNA"/>
</dbReference>
<evidence type="ECO:0000256" key="1">
    <source>
        <dbReference type="ARBA" id="ARBA00004141"/>
    </source>
</evidence>
<evidence type="ECO:0000313" key="11">
    <source>
        <dbReference type="EMBL" id="KAG7177527.1"/>
    </source>
</evidence>
<feature type="signal peptide" evidence="10">
    <location>
        <begin position="1"/>
        <end position="18"/>
    </location>
</feature>
<keyword evidence="6 8" id="KW-1133">Transmembrane helix</keyword>
<keyword evidence="12" id="KW-1185">Reference proteome</keyword>
<dbReference type="GO" id="GO:0005315">
    <property type="term" value="F:phosphate transmembrane transporter activity"/>
    <property type="evidence" value="ECO:0007669"/>
    <property type="project" value="InterPro"/>
</dbReference>
<keyword evidence="7 8" id="KW-0472">Membrane</keyword>
<comment type="caution">
    <text evidence="11">The sequence shown here is derived from an EMBL/GenBank/DDBJ whole genome shotgun (WGS) entry which is preliminary data.</text>
</comment>
<feature type="transmembrane region" description="Helical" evidence="8">
    <location>
        <begin position="580"/>
        <end position="598"/>
    </location>
</feature>
<keyword evidence="5 8" id="KW-0812">Transmembrane</keyword>
<accession>A0A8J5TUV4</accession>
<feature type="transmembrane region" description="Helical" evidence="8">
    <location>
        <begin position="284"/>
        <end position="304"/>
    </location>
</feature>
<organism evidence="11 12">
    <name type="scientific">Homarus americanus</name>
    <name type="common">American lobster</name>
    <dbReference type="NCBI Taxonomy" id="6706"/>
    <lineage>
        <taxon>Eukaryota</taxon>
        <taxon>Metazoa</taxon>
        <taxon>Ecdysozoa</taxon>
        <taxon>Arthropoda</taxon>
        <taxon>Crustacea</taxon>
        <taxon>Multicrustacea</taxon>
        <taxon>Malacostraca</taxon>
        <taxon>Eumalacostraca</taxon>
        <taxon>Eucarida</taxon>
        <taxon>Decapoda</taxon>
        <taxon>Pleocyemata</taxon>
        <taxon>Astacidea</taxon>
        <taxon>Nephropoidea</taxon>
        <taxon>Nephropidae</taxon>
        <taxon>Homarus</taxon>
    </lineage>
</organism>
<gene>
    <name evidence="11" type="primary">Slc20a1a-L</name>
    <name evidence="11" type="ORF">Hamer_G008160</name>
</gene>
<dbReference type="Pfam" id="PF01384">
    <property type="entry name" value="PHO4"/>
    <property type="match status" value="2"/>
</dbReference>
<reference evidence="11" key="1">
    <citation type="journal article" date="2021" name="Sci. Adv.">
        <title>The American lobster genome reveals insights on longevity, neural, and immune adaptations.</title>
        <authorList>
            <person name="Polinski J.M."/>
            <person name="Zimin A.V."/>
            <person name="Clark K.F."/>
            <person name="Kohn A.B."/>
            <person name="Sadowski N."/>
            <person name="Timp W."/>
            <person name="Ptitsyn A."/>
            <person name="Khanna P."/>
            <person name="Romanova D.Y."/>
            <person name="Williams P."/>
            <person name="Greenwood S.J."/>
            <person name="Moroz L.L."/>
            <person name="Walt D.R."/>
            <person name="Bodnar A.G."/>
        </authorList>
    </citation>
    <scope>NUCLEOTIDE SEQUENCE</scope>
    <source>
        <strain evidence="11">GMGI-L3</strain>
    </source>
</reference>
<feature type="transmembrane region" description="Helical" evidence="8">
    <location>
        <begin position="256"/>
        <end position="277"/>
    </location>
</feature>
<evidence type="ECO:0000256" key="3">
    <source>
        <dbReference type="ARBA" id="ARBA00022448"/>
    </source>
</evidence>
<feature type="transmembrane region" description="Helical" evidence="8">
    <location>
        <begin position="670"/>
        <end position="695"/>
    </location>
</feature>
<feature type="transmembrane region" description="Helical" evidence="8">
    <location>
        <begin position="48"/>
        <end position="68"/>
    </location>
</feature>
<feature type="transmembrane region" description="Helical" evidence="8">
    <location>
        <begin position="316"/>
        <end position="339"/>
    </location>
</feature>
<dbReference type="Proteomes" id="UP000747542">
    <property type="component" value="Unassembled WGS sequence"/>
</dbReference>
<evidence type="ECO:0000256" key="2">
    <source>
        <dbReference type="ARBA" id="ARBA00009916"/>
    </source>
</evidence>
<evidence type="ECO:0000256" key="6">
    <source>
        <dbReference type="ARBA" id="ARBA00022989"/>
    </source>
</evidence>
<feature type="transmembrane region" description="Helical" evidence="8">
    <location>
        <begin position="351"/>
        <end position="368"/>
    </location>
</feature>
<feature type="region of interest" description="Disordered" evidence="9">
    <location>
        <begin position="427"/>
        <end position="447"/>
    </location>
</feature>
<name>A0A8J5TUV4_HOMAM</name>
<sequence length="696" mass="74525">MRVVALLSVALVLGAAYADTPGLGLSTSTTLAPSLPDSSSLAEWHSSTLWIIVLGFILAFILAFGVGANDVANVFGTSVGAKVLTLRQACLIATVAEILGAVLIGLHLELPHRSLLPRPHSPVTHTLTLVSTSSRLHSIFCSHLRITCHPSATPSYSLIKRNTHTLTMEPWSPELLPFVIAGFIIAFILAFGVGANDVANSFGTSVGSRVLSLRNACIIATIFEVLGAILIGYKVSDTVRKGILDVSLYNNTEKELMLGSLAALGGSSIWNLVATFFKLPISGTHTIVGATVGFSLCARGFQGVNWVTFGKIVGSWFVSPVLSGIMSGVIYLGLNHFILKKEKPLEPGLRALPFIYGFTLLVNVFSIVHDGPKMLKFDLIPWWGSIVISVGVGFIVALIVQLIVVPRQRKSIHAVLAKEATKQENEVKFTFDSSDNSRSPSPPSRELSVIEKGISPTTYTFNGNSDCNGYIPAETKTNLLGSGLDTTSQSLSVTNNSSQVPLVNTNQMKVISMEELTNKKEVDSDRPEVKGLFSFLQILTATFGSFAHGGNDVSNAIGPLIALWAIYTEGSVAQNSPTPIYILLYGGLGISVGLWVWGRRVIQTIGEDLTKVTPSSGFTIEIGSAFTVLLASKIGLPISTTHCKVGSVVFVGWAKSSRQGVDWKLFRNIVIAWVVTVPLTAGISALLMLIFRIAFM</sequence>
<keyword evidence="3 8" id="KW-0813">Transport</keyword>
<feature type="transmembrane region" description="Helical" evidence="8">
    <location>
        <begin position="175"/>
        <end position="195"/>
    </location>
</feature>
<dbReference type="PANTHER" id="PTHR11101">
    <property type="entry name" value="PHOSPHATE TRANSPORTER"/>
    <property type="match status" value="1"/>
</dbReference>
<keyword evidence="10" id="KW-0732">Signal</keyword>
<evidence type="ECO:0000256" key="10">
    <source>
        <dbReference type="SAM" id="SignalP"/>
    </source>
</evidence>
<evidence type="ECO:0000256" key="7">
    <source>
        <dbReference type="ARBA" id="ARBA00023136"/>
    </source>
</evidence>
<feature type="transmembrane region" description="Helical" evidence="8">
    <location>
        <begin position="216"/>
        <end position="236"/>
    </location>
</feature>
<evidence type="ECO:0000313" key="12">
    <source>
        <dbReference type="Proteomes" id="UP000747542"/>
    </source>
</evidence>
<feature type="chain" id="PRO_5035226613" description="Phosphate transporter" evidence="10">
    <location>
        <begin position="19"/>
        <end position="696"/>
    </location>
</feature>
<keyword evidence="4 8" id="KW-0592">Phosphate transport</keyword>